<feature type="compositionally biased region" description="Basic and acidic residues" evidence="1">
    <location>
        <begin position="83"/>
        <end position="92"/>
    </location>
</feature>
<dbReference type="GO" id="GO:0000964">
    <property type="term" value="P:mitochondrial RNA 5'-end processing"/>
    <property type="evidence" value="ECO:0007669"/>
    <property type="project" value="TreeGrafter"/>
</dbReference>
<dbReference type="PANTHER" id="PTHR31014">
    <property type="entry name" value="MITOCHONDRIAL TRANSLATION SYSTEM COMPONENT PET127-RELATED"/>
    <property type="match status" value="1"/>
</dbReference>
<feature type="region of interest" description="Disordered" evidence="1">
    <location>
        <begin position="59"/>
        <end position="350"/>
    </location>
</feature>
<name>A0A9P4Q6R4_9PEZI</name>
<dbReference type="AlphaFoldDB" id="A0A9P4Q6R4"/>
<organism evidence="2 3">
    <name type="scientific">Polychaeton citri CBS 116435</name>
    <dbReference type="NCBI Taxonomy" id="1314669"/>
    <lineage>
        <taxon>Eukaryota</taxon>
        <taxon>Fungi</taxon>
        <taxon>Dikarya</taxon>
        <taxon>Ascomycota</taxon>
        <taxon>Pezizomycotina</taxon>
        <taxon>Dothideomycetes</taxon>
        <taxon>Dothideomycetidae</taxon>
        <taxon>Capnodiales</taxon>
        <taxon>Capnodiaceae</taxon>
        <taxon>Polychaeton</taxon>
    </lineage>
</organism>
<keyword evidence="3" id="KW-1185">Reference proteome</keyword>
<dbReference type="OrthoDB" id="10249045at2759"/>
<evidence type="ECO:0000313" key="2">
    <source>
        <dbReference type="EMBL" id="KAF2720590.1"/>
    </source>
</evidence>
<dbReference type="GO" id="GO:0005740">
    <property type="term" value="C:mitochondrial envelope"/>
    <property type="evidence" value="ECO:0007669"/>
    <property type="project" value="TreeGrafter"/>
</dbReference>
<reference evidence="2" key="1">
    <citation type="journal article" date="2020" name="Stud. Mycol.">
        <title>101 Dothideomycetes genomes: a test case for predicting lifestyles and emergence of pathogens.</title>
        <authorList>
            <person name="Haridas S."/>
            <person name="Albert R."/>
            <person name="Binder M."/>
            <person name="Bloem J."/>
            <person name="Labutti K."/>
            <person name="Salamov A."/>
            <person name="Andreopoulos B."/>
            <person name="Baker S."/>
            <person name="Barry K."/>
            <person name="Bills G."/>
            <person name="Bluhm B."/>
            <person name="Cannon C."/>
            <person name="Castanera R."/>
            <person name="Culley D."/>
            <person name="Daum C."/>
            <person name="Ezra D."/>
            <person name="Gonzalez J."/>
            <person name="Henrissat B."/>
            <person name="Kuo A."/>
            <person name="Liang C."/>
            <person name="Lipzen A."/>
            <person name="Lutzoni F."/>
            <person name="Magnuson J."/>
            <person name="Mondo S."/>
            <person name="Nolan M."/>
            <person name="Ohm R."/>
            <person name="Pangilinan J."/>
            <person name="Park H.-J."/>
            <person name="Ramirez L."/>
            <person name="Alfaro M."/>
            <person name="Sun H."/>
            <person name="Tritt A."/>
            <person name="Yoshinaga Y."/>
            <person name="Zwiers L.-H."/>
            <person name="Turgeon B."/>
            <person name="Goodwin S."/>
            <person name="Spatafora J."/>
            <person name="Crous P."/>
            <person name="Grigoriev I."/>
        </authorList>
    </citation>
    <scope>NUCLEOTIDE SEQUENCE</scope>
    <source>
        <strain evidence="2">CBS 116435</strain>
    </source>
</reference>
<feature type="compositionally biased region" description="Polar residues" evidence="1">
    <location>
        <begin position="147"/>
        <end position="162"/>
    </location>
</feature>
<feature type="compositionally biased region" description="Basic and acidic residues" evidence="1">
    <location>
        <begin position="197"/>
        <end position="206"/>
    </location>
</feature>
<protein>
    <submittedName>
        <fullName evidence="2">Pet127-domain-containing protein</fullName>
    </submittedName>
</protein>
<evidence type="ECO:0000256" key="1">
    <source>
        <dbReference type="SAM" id="MobiDB-lite"/>
    </source>
</evidence>
<feature type="region of interest" description="Disordered" evidence="1">
    <location>
        <begin position="962"/>
        <end position="993"/>
    </location>
</feature>
<evidence type="ECO:0000313" key="3">
    <source>
        <dbReference type="Proteomes" id="UP000799441"/>
    </source>
</evidence>
<dbReference type="EMBL" id="MU003798">
    <property type="protein sequence ID" value="KAF2720590.1"/>
    <property type="molecule type" value="Genomic_DNA"/>
</dbReference>
<dbReference type="InterPro" id="IPR013943">
    <property type="entry name" value="Pet127"/>
</dbReference>
<accession>A0A9P4Q6R4</accession>
<dbReference type="PANTHER" id="PTHR31014:SF0">
    <property type="entry name" value="MITOCHONDRIAL TRANSLATION SYSTEM COMPONENT PET127-RELATED"/>
    <property type="match status" value="1"/>
</dbReference>
<proteinExistence type="predicted"/>
<dbReference type="Pfam" id="PF08634">
    <property type="entry name" value="Pet127"/>
    <property type="match status" value="1"/>
</dbReference>
<comment type="caution">
    <text evidence="2">The sequence shown here is derived from an EMBL/GenBank/DDBJ whole genome shotgun (WGS) entry which is preliminary data.</text>
</comment>
<feature type="compositionally biased region" description="Basic and acidic residues" evidence="1">
    <location>
        <begin position="303"/>
        <end position="320"/>
    </location>
</feature>
<feature type="compositionally biased region" description="Polar residues" evidence="1">
    <location>
        <begin position="225"/>
        <end position="237"/>
    </location>
</feature>
<gene>
    <name evidence="2" type="ORF">K431DRAFT_285699</name>
</gene>
<dbReference type="Proteomes" id="UP000799441">
    <property type="component" value="Unassembled WGS sequence"/>
</dbReference>
<feature type="compositionally biased region" description="Basic residues" evidence="1">
    <location>
        <begin position="287"/>
        <end position="298"/>
    </location>
</feature>
<sequence>MYNPVRHISRSSSIAHVCLSCRRQLAFRQPPQRRHYASIEPSNDARAVDDYATAFNDISKDYGDSARPRRHKGKAPTAGTSRAESKSARDAETGGGDDVAGEERPSSTRQSCPADGVGPRPPSEDSGGEVALPIRDAMMKPQGKQMGRTTDGSGTSSMQKGATTKLRAKMLARNSGPKWGDTPRKSDVTSKSVESFESLREADKISPVRPLPPTTSRPFGIDKASNVTLDLSQNTSSDAKHGKATSSQKVKQEVEVNINGQSVQGARDGDTSKGAGEQGGREGEQKNKRKREAAKSKRAQLIEQRRAARAKAKELKEARNFEANGKTAGKSQKKKKASSSTPKKSKEKQAQYSMGAVEAFLKQATAPGSLQDGSMSNSDLSTGSNVDIAKSVVTINASDLTLTPLSIEQPPVPGLTYGLDRVLFNSGVYQLQDPHSQVYNFDPYLQKIMPVVEFDFNSLKEYKTSSKDTTLATIAEQCEKKYIGSTSSMTGMLSHFHYLLSNFRPLNCLMLSRGFPDKSENFTNLTRAPNAAFLRWKDGTYAIDADKEFDSGNVLMMLGKSMEKLLTLSKDDYERYRKSDTRSISEEERNAEEAYHYTTMGDFLMRSQLDAYDPRLPGTGMFDLKTRAVVSVRMDARDYEPMTGYEIQTLQGRFESYEREYFDMMRSTMLKYMLQARMGRMDGIFVAYHNVERIFGFQYLPMHEIDRALHGQVDRCLGDQEFKLSLELLNKVLDEATAKFPEKSLRLHFETQPDPVCAMYVFAEPMEDEEIETLQNTGRDKIAEFEQKMLGIENAEAGLDEGEQDAAVSAAASAAHDTIKAGTGQTTPNTVVEAASSDNVSNSTARNDEAFIASIGSEDPHASRPLYAATLICKSRVNGTTVNSRITRLKPDDEWTLDYLLAEIEDPKDAWAMYEACKARRKDAYVFSNDESVDEDGNTEKQESTYITYLKELSSKGREFRGKMDELRNGQEAVVFGHPPSSQKSSGSDEKTE</sequence>